<dbReference type="EMBL" id="JAKEVZ010000004">
    <property type="protein sequence ID" value="MCF1750766.1"/>
    <property type="molecule type" value="Genomic_DNA"/>
</dbReference>
<dbReference type="Gene3D" id="3.20.20.150">
    <property type="entry name" value="Divalent-metal-dependent TIM barrel enzymes"/>
    <property type="match status" value="1"/>
</dbReference>
<keyword evidence="2" id="KW-0732">Signal</keyword>
<protein>
    <submittedName>
        <fullName evidence="4">TIM barrel protein</fullName>
    </submittedName>
</protein>
<reference evidence="4 5" key="1">
    <citation type="submission" date="2022-01" db="EMBL/GenBank/DDBJ databases">
        <title>Mariniradius saccharolyticus sp. nov., isolated from sediment of a river.</title>
        <authorList>
            <person name="Liu H."/>
        </authorList>
    </citation>
    <scope>NUCLEOTIDE SEQUENCE [LARGE SCALE GENOMIC DNA]</scope>
    <source>
        <strain evidence="4 5">RY-2</strain>
    </source>
</reference>
<dbReference type="Pfam" id="PF01261">
    <property type="entry name" value="AP_endonuc_2"/>
    <property type="match status" value="1"/>
</dbReference>
<dbReference type="PROSITE" id="PS51318">
    <property type="entry name" value="TAT"/>
    <property type="match status" value="1"/>
</dbReference>
<feature type="chain" id="PRO_5045955440" evidence="2">
    <location>
        <begin position="30"/>
        <end position="292"/>
    </location>
</feature>
<dbReference type="PANTHER" id="PTHR43489">
    <property type="entry name" value="ISOMERASE"/>
    <property type="match status" value="1"/>
</dbReference>
<comment type="caution">
    <text evidence="4">The sequence shown here is derived from an EMBL/GenBank/DDBJ whole genome shotgun (WGS) entry which is preliminary data.</text>
</comment>
<dbReference type="PANTHER" id="PTHR43489:SF3">
    <property type="entry name" value="XYLOSE ISOMERASE DOMAIN PROTEIN TIM BARREL"/>
    <property type="match status" value="1"/>
</dbReference>
<sequence length="292" mass="32645">MTQLSRRNSLKKILLSGMAAGTLPLSASAIEEMKAATPLKGNVNHAVCHWPFNPMTIEQLCVGIKKIGFNAIDLIGPNNWKILQANGVECSMCNGADMGIVQGFNDKQYHEQLINGYTEVIPLVAKNGYKNLIAFSGNRKGMDEETGLKNCAEGLKKIMALAEKHNVMIIMELLNSKVDHKDYMCDNSAWGIELVKMVGSPNFKLLYDIYHMQIMEGDIIRTIKRDHQYFGHYHTAGNPGRNEIDETQELNYPAIVRAILDTGYKGYFCQEFVPKNPDKMASLEKAVLLCDL</sequence>
<keyword evidence="5" id="KW-1185">Reference proteome</keyword>
<feature type="signal peptide" evidence="2">
    <location>
        <begin position="1"/>
        <end position="29"/>
    </location>
</feature>
<keyword evidence="1" id="KW-0413">Isomerase</keyword>
<dbReference type="InterPro" id="IPR050417">
    <property type="entry name" value="Sugar_Epim/Isomerase"/>
</dbReference>
<organism evidence="4 5">
    <name type="scientific">Mariniradius sediminis</name>
    <dbReference type="NCBI Taxonomy" id="2909237"/>
    <lineage>
        <taxon>Bacteria</taxon>
        <taxon>Pseudomonadati</taxon>
        <taxon>Bacteroidota</taxon>
        <taxon>Cytophagia</taxon>
        <taxon>Cytophagales</taxon>
        <taxon>Cyclobacteriaceae</taxon>
        <taxon>Mariniradius</taxon>
    </lineage>
</organism>
<gene>
    <name evidence="4" type="ORF">L0U89_06755</name>
</gene>
<dbReference type="InterPro" id="IPR036237">
    <property type="entry name" value="Xyl_isomerase-like_sf"/>
</dbReference>
<name>A0ABS9BT49_9BACT</name>
<dbReference type="InterPro" id="IPR006311">
    <property type="entry name" value="TAT_signal"/>
</dbReference>
<evidence type="ECO:0000259" key="3">
    <source>
        <dbReference type="Pfam" id="PF01261"/>
    </source>
</evidence>
<dbReference type="RefSeq" id="WP_234860833.1">
    <property type="nucleotide sequence ID" value="NZ_JAKEVZ010000004.1"/>
</dbReference>
<evidence type="ECO:0000256" key="2">
    <source>
        <dbReference type="SAM" id="SignalP"/>
    </source>
</evidence>
<proteinExistence type="predicted"/>
<accession>A0ABS9BT49</accession>
<dbReference type="SUPFAM" id="SSF51658">
    <property type="entry name" value="Xylose isomerase-like"/>
    <property type="match status" value="1"/>
</dbReference>
<dbReference type="InterPro" id="IPR013022">
    <property type="entry name" value="Xyl_isomerase-like_TIM-brl"/>
</dbReference>
<evidence type="ECO:0000313" key="4">
    <source>
        <dbReference type="EMBL" id="MCF1750766.1"/>
    </source>
</evidence>
<feature type="domain" description="Xylose isomerase-like TIM barrel" evidence="3">
    <location>
        <begin position="81"/>
        <end position="273"/>
    </location>
</feature>
<evidence type="ECO:0000256" key="1">
    <source>
        <dbReference type="ARBA" id="ARBA00023235"/>
    </source>
</evidence>
<dbReference type="Proteomes" id="UP001201449">
    <property type="component" value="Unassembled WGS sequence"/>
</dbReference>
<evidence type="ECO:0000313" key="5">
    <source>
        <dbReference type="Proteomes" id="UP001201449"/>
    </source>
</evidence>